<protein>
    <submittedName>
        <fullName evidence="1">Endonuclease/exonuclease/phosphatase</fullName>
    </submittedName>
</protein>
<dbReference type="AlphaFoldDB" id="A0A1W5DD81"/>
<keyword evidence="2" id="KW-1185">Reference proteome</keyword>
<name>A0A1W5DD81_9LECA</name>
<dbReference type="GO" id="GO:0004527">
    <property type="term" value="F:exonuclease activity"/>
    <property type="evidence" value="ECO:0007669"/>
    <property type="project" value="UniProtKB-KW"/>
</dbReference>
<dbReference type="GO" id="GO:0004519">
    <property type="term" value="F:endonuclease activity"/>
    <property type="evidence" value="ECO:0007669"/>
    <property type="project" value="UniProtKB-KW"/>
</dbReference>
<organism evidence="1 2">
    <name type="scientific">Lasallia pustulata</name>
    <dbReference type="NCBI Taxonomy" id="136370"/>
    <lineage>
        <taxon>Eukaryota</taxon>
        <taxon>Fungi</taxon>
        <taxon>Dikarya</taxon>
        <taxon>Ascomycota</taxon>
        <taxon>Pezizomycotina</taxon>
        <taxon>Lecanoromycetes</taxon>
        <taxon>OSLEUM clade</taxon>
        <taxon>Umbilicariomycetidae</taxon>
        <taxon>Umbilicariales</taxon>
        <taxon>Umbilicariaceae</taxon>
        <taxon>Lasallia</taxon>
    </lineage>
</organism>
<sequence length="234" mass="26567">MGRDLSPTAHAVADTLITSLYENGCQSITPPGTETFPTANEGTIIDLTFISDSLTDKLLSCQTQAELDIGLDYLPVLSQFLLQTPAAQVKCSRVWKDTNWQQAVELSARLFQTMSLDTKEHLEQYSTFLSESVRWIIEQTVPIQRPSKYANPWWNQEVADAVKEARKARKWWLDTRVELFREEDAGLKDKKRRLIAQVKTVCFRSFVHKATKEDGLYGASHAGQRAAQETEPLF</sequence>
<reference evidence="2" key="1">
    <citation type="submission" date="2017-03" db="EMBL/GenBank/DDBJ databases">
        <authorList>
            <person name="Sharma R."/>
            <person name="Thines M."/>
        </authorList>
    </citation>
    <scope>NUCLEOTIDE SEQUENCE [LARGE SCALE GENOMIC DNA]</scope>
</reference>
<dbReference type="EMBL" id="FWEW01003785">
    <property type="protein sequence ID" value="SLM41108.1"/>
    <property type="molecule type" value="Genomic_DNA"/>
</dbReference>
<keyword evidence="1" id="KW-0378">Hydrolase</keyword>
<proteinExistence type="predicted"/>
<keyword evidence="1" id="KW-0255">Endonuclease</keyword>
<evidence type="ECO:0000313" key="2">
    <source>
        <dbReference type="Proteomes" id="UP000192927"/>
    </source>
</evidence>
<accession>A0A1W5DD81</accession>
<dbReference type="InterPro" id="IPR036691">
    <property type="entry name" value="Endo/exonu/phosph_ase_sf"/>
</dbReference>
<keyword evidence="1" id="KW-0269">Exonuclease</keyword>
<evidence type="ECO:0000313" key="1">
    <source>
        <dbReference type="EMBL" id="SLM41108.1"/>
    </source>
</evidence>
<keyword evidence="1" id="KW-0540">Nuclease</keyword>
<dbReference type="SUPFAM" id="SSF56219">
    <property type="entry name" value="DNase I-like"/>
    <property type="match status" value="1"/>
</dbReference>
<dbReference type="Proteomes" id="UP000192927">
    <property type="component" value="Unassembled WGS sequence"/>
</dbReference>
<dbReference type="Gene3D" id="3.60.10.10">
    <property type="entry name" value="Endonuclease/exonuclease/phosphatase"/>
    <property type="match status" value="1"/>
</dbReference>